<feature type="region of interest" description="Disordered" evidence="1">
    <location>
        <begin position="151"/>
        <end position="172"/>
    </location>
</feature>
<feature type="domain" description="HTH cro/C1-type" evidence="2">
    <location>
        <begin position="18"/>
        <end position="50"/>
    </location>
</feature>
<dbReference type="PROSITE" id="PS50943">
    <property type="entry name" value="HTH_CROC1"/>
    <property type="match status" value="1"/>
</dbReference>
<reference evidence="3 4" key="1">
    <citation type="submission" date="2023-05" db="EMBL/GenBank/DDBJ databases">
        <authorList>
            <person name="Guo Y."/>
        </authorList>
    </citation>
    <scope>NUCLEOTIDE SEQUENCE [LARGE SCALE GENOMIC DNA]</scope>
    <source>
        <strain evidence="3 4">GR2756</strain>
    </source>
</reference>
<organism evidence="3 4">
    <name type="scientific">Sphingosinicella rhizophila</name>
    <dbReference type="NCBI Taxonomy" id="3050082"/>
    <lineage>
        <taxon>Bacteria</taxon>
        <taxon>Pseudomonadati</taxon>
        <taxon>Pseudomonadota</taxon>
        <taxon>Alphaproteobacteria</taxon>
        <taxon>Sphingomonadales</taxon>
        <taxon>Sphingosinicellaceae</taxon>
        <taxon>Sphingosinicella</taxon>
    </lineage>
</organism>
<dbReference type="Gene3D" id="1.10.260.40">
    <property type="entry name" value="lambda repressor-like DNA-binding domains"/>
    <property type="match status" value="1"/>
</dbReference>
<sequence length="281" mass="29323">MAEMDQDPLLGPSVGERLKAAREKRGLSLDEVASQTRIPIRHLQHIELGEWDALPAVTYSIGFTRAYANAVGLDGPAIGAELREQLGGVSHTSAAAPAYYEPADPARVPPRSLALLTACLFVLLAGGYLIWRNAALDDPATDESEIVAGPAAPADKAVPKQPPGTVPVANDRSGPVVLTATSDVWLRIYEGNGGRRLHEAILKAGESYTVPSTATAPQILTGRPNALRVTVGSTMIPQLSPAERTISDVSLLPADLLARANAGAGANQNAQPAAASEIPVD</sequence>
<dbReference type="InterPro" id="IPR025194">
    <property type="entry name" value="RodZ-like_C"/>
</dbReference>
<gene>
    <name evidence="3" type="ORF">RQX22_04380</name>
</gene>
<dbReference type="InterPro" id="IPR010982">
    <property type="entry name" value="Lambda_DNA-bd_dom_sf"/>
</dbReference>
<dbReference type="InterPro" id="IPR050400">
    <property type="entry name" value="Bact_Cytoskel_RodZ"/>
</dbReference>
<accession>A0ABU3Q4H9</accession>
<dbReference type="RefSeq" id="WP_315724010.1">
    <property type="nucleotide sequence ID" value="NZ_JAVUPU010000002.1"/>
</dbReference>
<dbReference type="PANTHER" id="PTHR34475">
    <property type="match status" value="1"/>
</dbReference>
<dbReference type="PANTHER" id="PTHR34475:SF1">
    <property type="entry name" value="CYTOSKELETON PROTEIN RODZ"/>
    <property type="match status" value="1"/>
</dbReference>
<proteinExistence type="predicted"/>
<dbReference type="SMART" id="SM00530">
    <property type="entry name" value="HTH_XRE"/>
    <property type="match status" value="1"/>
</dbReference>
<dbReference type="CDD" id="cd00093">
    <property type="entry name" value="HTH_XRE"/>
    <property type="match status" value="1"/>
</dbReference>
<dbReference type="SUPFAM" id="SSF47413">
    <property type="entry name" value="lambda repressor-like DNA-binding domains"/>
    <property type="match status" value="1"/>
</dbReference>
<dbReference type="InterPro" id="IPR001387">
    <property type="entry name" value="Cro/C1-type_HTH"/>
</dbReference>
<dbReference type="Pfam" id="PF13464">
    <property type="entry name" value="RodZ_C"/>
    <property type="match status" value="1"/>
</dbReference>
<evidence type="ECO:0000259" key="2">
    <source>
        <dbReference type="PROSITE" id="PS50943"/>
    </source>
</evidence>
<evidence type="ECO:0000313" key="3">
    <source>
        <dbReference type="EMBL" id="MDT9598187.1"/>
    </source>
</evidence>
<keyword evidence="4" id="KW-1185">Reference proteome</keyword>
<dbReference type="Proteomes" id="UP001259572">
    <property type="component" value="Unassembled WGS sequence"/>
</dbReference>
<name>A0ABU3Q4H9_9SPHN</name>
<evidence type="ECO:0000313" key="4">
    <source>
        <dbReference type="Proteomes" id="UP001259572"/>
    </source>
</evidence>
<evidence type="ECO:0000256" key="1">
    <source>
        <dbReference type="SAM" id="MobiDB-lite"/>
    </source>
</evidence>
<protein>
    <submittedName>
        <fullName evidence="3">DUF4115 domain-containing protein</fullName>
    </submittedName>
</protein>
<comment type="caution">
    <text evidence="3">The sequence shown here is derived from an EMBL/GenBank/DDBJ whole genome shotgun (WGS) entry which is preliminary data.</text>
</comment>
<dbReference type="EMBL" id="JAVUPU010000002">
    <property type="protein sequence ID" value="MDT9598187.1"/>
    <property type="molecule type" value="Genomic_DNA"/>
</dbReference>
<dbReference type="Pfam" id="PF13413">
    <property type="entry name" value="HTH_25"/>
    <property type="match status" value="1"/>
</dbReference>